<dbReference type="EMBL" id="JACGCM010002198">
    <property type="protein sequence ID" value="KAF6143712.1"/>
    <property type="molecule type" value="Genomic_DNA"/>
</dbReference>
<name>A0A7J7LMC2_9MAGN</name>
<proteinExistence type="predicted"/>
<evidence type="ECO:0000313" key="2">
    <source>
        <dbReference type="EMBL" id="KAF6143712.1"/>
    </source>
</evidence>
<feature type="transmembrane region" description="Helical" evidence="1">
    <location>
        <begin position="36"/>
        <end position="65"/>
    </location>
</feature>
<keyword evidence="3" id="KW-1185">Reference proteome</keyword>
<evidence type="ECO:0000313" key="3">
    <source>
        <dbReference type="Proteomes" id="UP000541444"/>
    </source>
</evidence>
<comment type="caution">
    <text evidence="2">The sequence shown here is derived from an EMBL/GenBank/DDBJ whole genome shotgun (WGS) entry which is preliminary data.</text>
</comment>
<organism evidence="2 3">
    <name type="scientific">Kingdonia uniflora</name>
    <dbReference type="NCBI Taxonomy" id="39325"/>
    <lineage>
        <taxon>Eukaryota</taxon>
        <taxon>Viridiplantae</taxon>
        <taxon>Streptophyta</taxon>
        <taxon>Embryophyta</taxon>
        <taxon>Tracheophyta</taxon>
        <taxon>Spermatophyta</taxon>
        <taxon>Magnoliopsida</taxon>
        <taxon>Ranunculales</taxon>
        <taxon>Circaeasteraceae</taxon>
        <taxon>Kingdonia</taxon>
    </lineage>
</organism>
<protein>
    <submittedName>
        <fullName evidence="2">Uncharacterized protein</fullName>
    </submittedName>
</protein>
<dbReference type="AlphaFoldDB" id="A0A7J7LMC2"/>
<keyword evidence="1" id="KW-0472">Membrane</keyword>
<keyword evidence="1" id="KW-0812">Transmembrane</keyword>
<accession>A0A7J7LMC2</accession>
<gene>
    <name evidence="2" type="ORF">GIB67_021722</name>
</gene>
<feature type="non-terminal residue" evidence="2">
    <location>
        <position position="66"/>
    </location>
</feature>
<reference evidence="2 3" key="1">
    <citation type="journal article" date="2020" name="IScience">
        <title>Genome Sequencing of the Endangered Kingdonia uniflora (Circaeasteraceae, Ranunculales) Reveals Potential Mechanisms of Evolutionary Specialization.</title>
        <authorList>
            <person name="Sun Y."/>
            <person name="Deng T."/>
            <person name="Zhang A."/>
            <person name="Moore M.J."/>
            <person name="Landis J.B."/>
            <person name="Lin N."/>
            <person name="Zhang H."/>
            <person name="Zhang X."/>
            <person name="Huang J."/>
            <person name="Zhang X."/>
            <person name="Sun H."/>
            <person name="Wang H."/>
        </authorList>
    </citation>
    <scope>NUCLEOTIDE SEQUENCE [LARGE SCALE GENOMIC DNA]</scope>
    <source>
        <strain evidence="2">TB1705</strain>
        <tissue evidence="2">Leaf</tissue>
    </source>
</reference>
<evidence type="ECO:0000256" key="1">
    <source>
        <dbReference type="SAM" id="Phobius"/>
    </source>
</evidence>
<sequence length="66" mass="7774">MEEIIVLVTLVDGTLLYSTRRTNDGKSSARLRQTKIYHLFSSTLAFFQTSMPFLLFFFIICFIHFF</sequence>
<dbReference type="Proteomes" id="UP000541444">
    <property type="component" value="Unassembled WGS sequence"/>
</dbReference>
<keyword evidence="1" id="KW-1133">Transmembrane helix</keyword>